<comment type="caution">
    <text evidence="12">The sequence shown here is derived from an EMBL/GenBank/DDBJ whole genome shotgun (WGS) entry which is preliminary data.</text>
</comment>
<feature type="transmembrane region" description="Helical" evidence="11">
    <location>
        <begin position="394"/>
        <end position="417"/>
    </location>
</feature>
<keyword evidence="8" id="KW-0406">Ion transport</keyword>
<feature type="transmembrane region" description="Helical" evidence="11">
    <location>
        <begin position="115"/>
        <end position="133"/>
    </location>
</feature>
<accession>A0A229WT34</accession>
<keyword evidence="4" id="KW-0410">Iron transport</keyword>
<evidence type="ECO:0000256" key="4">
    <source>
        <dbReference type="ARBA" id="ARBA00022496"/>
    </source>
</evidence>
<dbReference type="GO" id="GO:0005886">
    <property type="term" value="C:plasma membrane"/>
    <property type="evidence" value="ECO:0007669"/>
    <property type="project" value="TreeGrafter"/>
</dbReference>
<keyword evidence="6 11" id="KW-1133">Transmembrane helix</keyword>
<dbReference type="FunFam" id="1.20.1250.20:FF:000302">
    <property type="entry name" value="MFS siderochrome iron transporter MirB"/>
    <property type="match status" value="1"/>
</dbReference>
<dbReference type="GO" id="GO:0022857">
    <property type="term" value="F:transmembrane transporter activity"/>
    <property type="evidence" value="ECO:0007669"/>
    <property type="project" value="InterPro"/>
</dbReference>
<feature type="transmembrane region" description="Helical" evidence="11">
    <location>
        <begin position="168"/>
        <end position="192"/>
    </location>
</feature>
<feature type="transmembrane region" description="Helical" evidence="11">
    <location>
        <begin position="145"/>
        <end position="162"/>
    </location>
</feature>
<evidence type="ECO:0000256" key="6">
    <source>
        <dbReference type="ARBA" id="ARBA00022989"/>
    </source>
</evidence>
<evidence type="ECO:0000256" key="11">
    <source>
        <dbReference type="SAM" id="Phobius"/>
    </source>
</evidence>
<evidence type="ECO:0000256" key="5">
    <source>
        <dbReference type="ARBA" id="ARBA00022692"/>
    </source>
</evidence>
<evidence type="ECO:0000313" key="13">
    <source>
        <dbReference type="Proteomes" id="UP000813423"/>
    </source>
</evidence>
<dbReference type="Gene3D" id="1.20.1250.20">
    <property type="entry name" value="MFS general substrate transporter like domains"/>
    <property type="match status" value="2"/>
</dbReference>
<feature type="transmembrane region" description="Helical" evidence="11">
    <location>
        <begin position="204"/>
        <end position="222"/>
    </location>
</feature>
<sequence length="598" mass="65957">MLSSWQKKFFQTPEHPPAEGIAPPRDDGVPNPEPVTYPDTKYPSDVVNHDAGEMLPNEEAQDGVTQAEAITLTWSKTSLGAAYFLMWLLYLVNGFQASITGNLSAYVTSGFESHSLIPVISIVSSVMSAATYMPLAKVLNLWDRSIGFIIMVAFATLGLILSATCHDIGTYCAAQVFYSIGFAGIIFSVDVITADTSTLRDRGLAYAFTSSPYIITAFGGPAAAEHFYDSNWRWAYGCFSIVLPVVALPMFCLLRWNRHKAKKSGLLKDKADSGRTWMESIRHYIIEFDILGVFFLAAGLVLFLLPFSIAGSTEDDWKSASIITMLVIGFVCLLVFALVERFVAPVPFLPWALLASRTVLGACMLDVCYQIAYYCWFNYYTSYLQVVYGTSITTAGYITSIFDVVSGVWLFIVGFLIKKTNRFRWLLFIAVPLYILGVGLMIYFRKPSWSVGYMIMCQIFIAFAGGTMIICQQVAVLAASDHDHAASSLAFLNVFGTMGSAVGSSISGAIWTHTLPGALQRLLPDSVKADWQTIYDSLEEQLSYERGTLIRQAIALAYASTQSKMLIAGTAIMALSLVWMFVIRDIKLTKTQTKGVLF</sequence>
<evidence type="ECO:0000256" key="10">
    <source>
        <dbReference type="SAM" id="MobiDB-lite"/>
    </source>
</evidence>
<feature type="transmembrane region" description="Helical" evidence="11">
    <location>
        <begin position="234"/>
        <end position="254"/>
    </location>
</feature>
<protein>
    <submittedName>
        <fullName evidence="12">Uncharacterized protein</fullName>
    </submittedName>
</protein>
<gene>
    <name evidence="12" type="ORF">KXV57_009709</name>
</gene>
<dbReference type="InterPro" id="IPR020846">
    <property type="entry name" value="MFS_dom"/>
</dbReference>
<evidence type="ECO:0000256" key="2">
    <source>
        <dbReference type="ARBA" id="ARBA00008335"/>
    </source>
</evidence>
<feature type="transmembrane region" description="Helical" evidence="11">
    <location>
        <begin position="565"/>
        <end position="583"/>
    </location>
</feature>
<keyword evidence="3" id="KW-0813">Transport</keyword>
<name>A0A229WT34_ASPFM</name>
<feature type="transmembrane region" description="Helical" evidence="11">
    <location>
        <begin position="81"/>
        <end position="103"/>
    </location>
</feature>
<feature type="transmembrane region" description="Helical" evidence="11">
    <location>
        <begin position="284"/>
        <end position="307"/>
    </location>
</feature>
<dbReference type="Proteomes" id="UP000813423">
    <property type="component" value="Unassembled WGS sequence"/>
</dbReference>
<feature type="transmembrane region" description="Helical" evidence="11">
    <location>
        <begin position="450"/>
        <end position="478"/>
    </location>
</feature>
<evidence type="ECO:0000256" key="8">
    <source>
        <dbReference type="ARBA" id="ARBA00023065"/>
    </source>
</evidence>
<keyword evidence="5 11" id="KW-0812">Transmembrane</keyword>
<evidence type="ECO:0000313" key="12">
    <source>
        <dbReference type="EMBL" id="KAH1898212.1"/>
    </source>
</evidence>
<dbReference type="AlphaFoldDB" id="A0A229WT34"/>
<feature type="transmembrane region" description="Helical" evidence="11">
    <location>
        <begin position="424"/>
        <end position="444"/>
    </location>
</feature>
<feature type="transmembrane region" description="Helical" evidence="11">
    <location>
        <begin position="351"/>
        <end position="374"/>
    </location>
</feature>
<dbReference type="FunFam" id="1.20.1250.20:FF:000284">
    <property type="entry name" value="Siderophore iron transporter mirB"/>
    <property type="match status" value="1"/>
</dbReference>
<feature type="transmembrane region" description="Helical" evidence="11">
    <location>
        <begin position="490"/>
        <end position="511"/>
    </location>
</feature>
<feature type="region of interest" description="Disordered" evidence="10">
    <location>
        <begin position="1"/>
        <end position="34"/>
    </location>
</feature>
<dbReference type="Pfam" id="PF07690">
    <property type="entry name" value="MFS_1"/>
    <property type="match status" value="1"/>
</dbReference>
<dbReference type="InterPro" id="IPR036259">
    <property type="entry name" value="MFS_trans_sf"/>
</dbReference>
<dbReference type="GO" id="GO:0006826">
    <property type="term" value="P:iron ion transport"/>
    <property type="evidence" value="ECO:0007669"/>
    <property type="project" value="UniProtKB-KW"/>
</dbReference>
<feature type="transmembrane region" description="Helical" evidence="11">
    <location>
        <begin position="319"/>
        <end position="339"/>
    </location>
</feature>
<keyword evidence="7" id="KW-0408">Iron</keyword>
<dbReference type="PANTHER" id="PTHR23501:SF55">
    <property type="entry name" value="SIDEROPHORE IRON TRANSPORTER, PUTATIVE (AFU_ORTHOLOGUE AFUA_3G03440)-RELATED"/>
    <property type="match status" value="1"/>
</dbReference>
<evidence type="ECO:0000256" key="7">
    <source>
        <dbReference type="ARBA" id="ARBA00023004"/>
    </source>
</evidence>
<dbReference type="InterPro" id="IPR011701">
    <property type="entry name" value="MFS"/>
</dbReference>
<dbReference type="PANTHER" id="PTHR23501">
    <property type="entry name" value="MAJOR FACILITATOR SUPERFAMILY"/>
    <property type="match status" value="1"/>
</dbReference>
<evidence type="ECO:0000256" key="9">
    <source>
        <dbReference type="ARBA" id="ARBA00023136"/>
    </source>
</evidence>
<dbReference type="GO" id="GO:0010106">
    <property type="term" value="P:cellular response to iron ion starvation"/>
    <property type="evidence" value="ECO:0007669"/>
    <property type="project" value="UniProtKB-ARBA"/>
</dbReference>
<proteinExistence type="inferred from homology"/>
<comment type="similarity">
    <text evidence="2">Belongs to the major facilitator superfamily.</text>
</comment>
<organism evidence="12 13">
    <name type="scientific">Aspergillus fumigatus</name>
    <name type="common">Neosartorya fumigata</name>
    <dbReference type="NCBI Taxonomy" id="746128"/>
    <lineage>
        <taxon>Eukaryota</taxon>
        <taxon>Fungi</taxon>
        <taxon>Dikarya</taxon>
        <taxon>Ascomycota</taxon>
        <taxon>Pezizomycotina</taxon>
        <taxon>Eurotiomycetes</taxon>
        <taxon>Eurotiomycetidae</taxon>
        <taxon>Eurotiales</taxon>
        <taxon>Aspergillaceae</taxon>
        <taxon>Aspergillus</taxon>
        <taxon>Aspergillus subgen. Fumigati</taxon>
    </lineage>
</organism>
<comment type="subcellular location">
    <subcellularLocation>
        <location evidence="1">Membrane</location>
        <topology evidence="1">Multi-pass membrane protein</topology>
    </subcellularLocation>
</comment>
<keyword evidence="9 11" id="KW-0472">Membrane</keyword>
<dbReference type="PROSITE" id="PS50850">
    <property type="entry name" value="MFS"/>
    <property type="match status" value="1"/>
</dbReference>
<evidence type="ECO:0000256" key="3">
    <source>
        <dbReference type="ARBA" id="ARBA00022448"/>
    </source>
</evidence>
<dbReference type="EMBL" id="JAIBSC010000098">
    <property type="protein sequence ID" value="KAH1898212.1"/>
    <property type="molecule type" value="Genomic_DNA"/>
</dbReference>
<dbReference type="SUPFAM" id="SSF103473">
    <property type="entry name" value="MFS general substrate transporter"/>
    <property type="match status" value="1"/>
</dbReference>
<reference evidence="12" key="1">
    <citation type="submission" date="2021-08" db="EMBL/GenBank/DDBJ databases">
        <title>Global Aspergillus fumigatus from environmental and clinical sources.</title>
        <authorList>
            <person name="Barber A."/>
            <person name="Sae-Ong T."/>
        </authorList>
    </citation>
    <scope>NUCLEOTIDE SEQUENCE</scope>
    <source>
        <strain evidence="12">NRZ-2016-071</strain>
    </source>
</reference>
<evidence type="ECO:0000256" key="1">
    <source>
        <dbReference type="ARBA" id="ARBA00004141"/>
    </source>
</evidence>